<dbReference type="Pfam" id="PF13242">
    <property type="entry name" value="Hydrolase_like"/>
    <property type="match status" value="1"/>
</dbReference>
<dbReference type="InterPro" id="IPR050155">
    <property type="entry name" value="HAD-like_hydrolase_sf"/>
</dbReference>
<dbReference type="PANTHER" id="PTHR43434">
    <property type="entry name" value="PHOSPHOGLYCOLATE PHOSPHATASE"/>
    <property type="match status" value="1"/>
</dbReference>
<reference evidence="1 2" key="1">
    <citation type="submission" date="2020-07" db="EMBL/GenBank/DDBJ databases">
        <title>Sequencing the genomes of 1000 actinobacteria strains.</title>
        <authorList>
            <person name="Klenk H.-P."/>
        </authorList>
    </citation>
    <scope>NUCLEOTIDE SEQUENCE [LARGE SCALE GENOMIC DNA]</scope>
    <source>
        <strain evidence="1 2">DSM 29531</strain>
    </source>
</reference>
<dbReference type="GO" id="GO:0006281">
    <property type="term" value="P:DNA repair"/>
    <property type="evidence" value="ECO:0007669"/>
    <property type="project" value="TreeGrafter"/>
</dbReference>
<dbReference type="InterPro" id="IPR006439">
    <property type="entry name" value="HAD-SF_hydro_IA"/>
</dbReference>
<protein>
    <submittedName>
        <fullName evidence="1">Phosphoglycolate phosphatase-like HAD superfamily hydrolase</fullName>
    </submittedName>
</protein>
<proteinExistence type="predicted"/>
<dbReference type="InterPro" id="IPR023214">
    <property type="entry name" value="HAD_sf"/>
</dbReference>
<gene>
    <name evidence="1" type="ORF">HNR15_001891</name>
</gene>
<accession>A0A853DDG1</accession>
<organism evidence="1 2">
    <name type="scientific">Allobranchiibius huperziae</name>
    <dbReference type="NCBI Taxonomy" id="1874116"/>
    <lineage>
        <taxon>Bacteria</taxon>
        <taxon>Bacillati</taxon>
        <taxon>Actinomycetota</taxon>
        <taxon>Actinomycetes</taxon>
        <taxon>Micrococcales</taxon>
        <taxon>Dermacoccaceae</taxon>
        <taxon>Allobranchiibius</taxon>
    </lineage>
</organism>
<dbReference type="PANTHER" id="PTHR43434:SF16">
    <property type="entry name" value="BLL8046 PROTEIN"/>
    <property type="match status" value="1"/>
</dbReference>
<keyword evidence="2" id="KW-1185">Reference proteome</keyword>
<dbReference type="Gene3D" id="3.40.50.1000">
    <property type="entry name" value="HAD superfamily/HAD-like"/>
    <property type="match status" value="1"/>
</dbReference>
<evidence type="ECO:0000313" key="2">
    <source>
        <dbReference type="Proteomes" id="UP000571817"/>
    </source>
</evidence>
<name>A0A853DDG1_9MICO</name>
<dbReference type="InterPro" id="IPR036412">
    <property type="entry name" value="HAD-like_sf"/>
</dbReference>
<comment type="caution">
    <text evidence="1">The sequence shown here is derived from an EMBL/GenBank/DDBJ whole genome shotgun (WGS) entry which is preliminary data.</text>
</comment>
<dbReference type="Proteomes" id="UP000571817">
    <property type="component" value="Unassembled WGS sequence"/>
</dbReference>
<keyword evidence="1" id="KW-0378">Hydrolase</keyword>
<dbReference type="GO" id="GO:0008967">
    <property type="term" value="F:phosphoglycolate phosphatase activity"/>
    <property type="evidence" value="ECO:0007669"/>
    <property type="project" value="TreeGrafter"/>
</dbReference>
<dbReference type="SUPFAM" id="SSF56784">
    <property type="entry name" value="HAD-like"/>
    <property type="match status" value="1"/>
</dbReference>
<sequence>MLPRIGAHDVVMGAITSDDVVASKPAPDLLTAALKEHRLDSARTAVVGDTVWDVEAAQRAGLPCIALLSGGIAEAKLRDAGAIEVYEDPADLLAKLESSLLRTLVRRVPRNTRR</sequence>
<dbReference type="EMBL" id="JACCFW010000001">
    <property type="protein sequence ID" value="NYJ74928.1"/>
    <property type="molecule type" value="Genomic_DNA"/>
</dbReference>
<dbReference type="NCBIfam" id="TIGR01509">
    <property type="entry name" value="HAD-SF-IA-v3"/>
    <property type="match status" value="1"/>
</dbReference>
<dbReference type="AlphaFoldDB" id="A0A853DDG1"/>
<dbReference type="GO" id="GO:0005829">
    <property type="term" value="C:cytosol"/>
    <property type="evidence" value="ECO:0007669"/>
    <property type="project" value="TreeGrafter"/>
</dbReference>
<evidence type="ECO:0000313" key="1">
    <source>
        <dbReference type="EMBL" id="NYJ74928.1"/>
    </source>
</evidence>